<dbReference type="eggNOG" id="KOG1375">
    <property type="taxonomic scope" value="Eukaryota"/>
</dbReference>
<dbReference type="InterPro" id="IPR002453">
    <property type="entry name" value="Beta_tubulin"/>
</dbReference>
<dbReference type="GO" id="GO:0005200">
    <property type="term" value="F:structural constituent of cytoskeleton"/>
    <property type="evidence" value="ECO:0007669"/>
    <property type="project" value="InterPro"/>
</dbReference>
<feature type="domain" description="Tubulin/FtsZ GTPase" evidence="6">
    <location>
        <begin position="109"/>
        <end position="198"/>
    </location>
</feature>
<dbReference type="GO" id="GO:0007017">
    <property type="term" value="P:microtubule-based process"/>
    <property type="evidence" value="ECO:0007669"/>
    <property type="project" value="InterPro"/>
</dbReference>
<evidence type="ECO:0000256" key="5">
    <source>
        <dbReference type="SAM" id="MobiDB-lite"/>
    </source>
</evidence>
<evidence type="ECO:0000256" key="2">
    <source>
        <dbReference type="ARBA" id="ARBA00022701"/>
    </source>
</evidence>
<evidence type="ECO:0000256" key="1">
    <source>
        <dbReference type="ARBA" id="ARBA00009636"/>
    </source>
</evidence>
<feature type="compositionally biased region" description="Low complexity" evidence="5">
    <location>
        <begin position="207"/>
        <end position="223"/>
    </location>
</feature>
<feature type="region of interest" description="Disordered" evidence="5">
    <location>
        <begin position="86"/>
        <end position="105"/>
    </location>
</feature>
<dbReference type="PRINTS" id="PR01161">
    <property type="entry name" value="TUBULIN"/>
</dbReference>
<dbReference type="PANTHER" id="PTHR36527">
    <property type="entry name" value="OS01G0282866 PROTEIN"/>
    <property type="match status" value="1"/>
</dbReference>
<dbReference type="GO" id="GO:0003924">
    <property type="term" value="F:GTPase activity"/>
    <property type="evidence" value="ECO:0007669"/>
    <property type="project" value="InterPro"/>
</dbReference>
<dbReference type="Pfam" id="PF00091">
    <property type="entry name" value="Tubulin"/>
    <property type="match status" value="1"/>
</dbReference>
<keyword evidence="4" id="KW-0342">GTP-binding</keyword>
<name>A0A1D6JN20_MAIZE</name>
<keyword evidence="2" id="KW-0493">Microtubule</keyword>
<dbReference type="EMBL" id="CM007647">
    <property type="protein sequence ID" value="ONL93438.1"/>
    <property type="molecule type" value="Genomic_DNA"/>
</dbReference>
<evidence type="ECO:0000256" key="3">
    <source>
        <dbReference type="ARBA" id="ARBA00022741"/>
    </source>
</evidence>
<dbReference type="PANTHER" id="PTHR36527:SF3">
    <property type="entry name" value="OS01G0282866 PROTEIN"/>
    <property type="match status" value="1"/>
</dbReference>
<dbReference type="PRINTS" id="PR01163">
    <property type="entry name" value="BETATUBULIN"/>
</dbReference>
<evidence type="ECO:0000256" key="4">
    <source>
        <dbReference type="ARBA" id="ARBA00023134"/>
    </source>
</evidence>
<dbReference type="GO" id="GO:0005874">
    <property type="term" value="C:microtubule"/>
    <property type="evidence" value="ECO:0007669"/>
    <property type="project" value="UniProtKB-KW"/>
</dbReference>
<protein>
    <submittedName>
        <fullName evidence="7">Tubulin gamma-2 chain</fullName>
    </submittedName>
</protein>
<keyword evidence="3" id="KW-0547">Nucleotide-binding</keyword>
<sequence length="271" mass="29162">MAHGSACVRAPTLRHLLLLLSPSLRRHLLGSVRPLRRHLLLLLSHTNSTSSSSTTSTTPEKYAPSLRCHLLGSARPLRRHLLLLVSPTNPTSSSSTASTTPEKYASDSDLHLERINVYYNEASGDRFAPRAVLMDLEPGTMDSVHSGPFGQIFRPDNFVFGQSGAGNNLAKGHYTEGTELIDFVLDVVHKEAENCDCLPKSAAAAPHATTPAPAHLPTAAAAPSGLRWSGTPPPRPDPSVVRPSGLAQNQSRPSIYALDWIPPSRALRVSK</sequence>
<dbReference type="GO" id="GO:0005525">
    <property type="term" value="F:GTP binding"/>
    <property type="evidence" value="ECO:0007669"/>
    <property type="project" value="UniProtKB-KW"/>
</dbReference>
<dbReference type="OrthoDB" id="1662883at2759"/>
<dbReference type="PaxDb" id="4577-GRMZM2G176131_P01"/>
<feature type="compositionally biased region" description="Low complexity" evidence="5">
    <location>
        <begin position="86"/>
        <end position="101"/>
    </location>
</feature>
<dbReference type="Gene3D" id="3.40.50.1440">
    <property type="entry name" value="Tubulin/FtsZ, GTPase domain"/>
    <property type="match status" value="1"/>
</dbReference>
<evidence type="ECO:0000313" key="7">
    <source>
        <dbReference type="EMBL" id="ONL93438.1"/>
    </source>
</evidence>
<dbReference type="SUPFAM" id="SSF52490">
    <property type="entry name" value="Tubulin nucleotide-binding domain-like"/>
    <property type="match status" value="1"/>
</dbReference>
<dbReference type="KEGG" id="zma:103644409"/>
<comment type="similarity">
    <text evidence="1">Belongs to the tubulin family.</text>
</comment>
<dbReference type="InterPro" id="IPR036525">
    <property type="entry name" value="Tubulin/FtsZ_GTPase_sf"/>
</dbReference>
<dbReference type="SMR" id="A0A1D6JN20"/>
<dbReference type="InterPro" id="IPR000217">
    <property type="entry name" value="Tubulin"/>
</dbReference>
<dbReference type="InterPro" id="IPR003008">
    <property type="entry name" value="Tubulin_FtsZ_GTPase"/>
</dbReference>
<organism evidence="7">
    <name type="scientific">Zea mays</name>
    <name type="common">Maize</name>
    <dbReference type="NCBI Taxonomy" id="4577"/>
    <lineage>
        <taxon>Eukaryota</taxon>
        <taxon>Viridiplantae</taxon>
        <taxon>Streptophyta</taxon>
        <taxon>Embryophyta</taxon>
        <taxon>Tracheophyta</taxon>
        <taxon>Spermatophyta</taxon>
        <taxon>Magnoliopsida</taxon>
        <taxon>Liliopsida</taxon>
        <taxon>Poales</taxon>
        <taxon>Poaceae</taxon>
        <taxon>PACMAD clade</taxon>
        <taxon>Panicoideae</taxon>
        <taxon>Andropogonodae</taxon>
        <taxon>Andropogoneae</taxon>
        <taxon>Tripsacinae</taxon>
        <taxon>Zea</taxon>
    </lineage>
</organism>
<dbReference type="STRING" id="4577.A0A1D6JN20"/>
<feature type="region of interest" description="Disordered" evidence="5">
    <location>
        <begin position="207"/>
        <end position="248"/>
    </location>
</feature>
<reference evidence="7" key="1">
    <citation type="submission" date="2015-12" db="EMBL/GenBank/DDBJ databases">
        <title>Update maize B73 reference genome by single molecule sequencing technologies.</title>
        <authorList>
            <consortium name="Maize Genome Sequencing Project"/>
            <person name="Ware D."/>
        </authorList>
    </citation>
    <scope>NUCLEOTIDE SEQUENCE [LARGE SCALE GENOMIC DNA]</scope>
    <source>
        <tissue evidence="7">Seedling</tissue>
    </source>
</reference>
<evidence type="ECO:0000259" key="6">
    <source>
        <dbReference type="Pfam" id="PF00091"/>
    </source>
</evidence>
<gene>
    <name evidence="7" type="ORF">ZEAMMB73_Zm00001d027568</name>
</gene>
<dbReference type="InParanoid" id="A0A1D6JN20"/>
<dbReference type="AlphaFoldDB" id="A0A1D6JN20"/>
<proteinExistence type="inferred from homology"/>
<accession>A0A1D6JN20</accession>